<name>A0A165FIK3_EXIGL</name>
<evidence type="ECO:0000256" key="1">
    <source>
        <dbReference type="SAM" id="MobiDB-lite"/>
    </source>
</evidence>
<sequence length="860" mass="95988">MPPATRRQTRQSTGAVVAAPAPEPTQSDPELSGDDGGKFFEESEDEADEPQRGKGRKQAPRPRAKPKVAMPPATRRQTRQSTGAVVAAPAPEPTQSDADLSGDDGGGFFEDSEDEVEEPQRGKGRKRARTSTNGGTPRRAQAKTRGKKFKLLELSPELLDQVLAFTHPKALIRLAWTCKKLSDKLMSRESAAIWIAARTGCDAIVPECPADVSELRWAHLLFGPTHCFTCWTPNVHTIIFPLRRRSCVACKKQNMMWEKKFGYKFPQYDDEILGLLPYSNIGPWAHGHESTGKFYWVPDITALLATLGGYTTAIRNGEAGAQQALREWKADRRVLAAEICEEVDALIAWAEHKGEPPPDEVRERDTLRARKYIVEAKLLEDGWEKGDISSLNYWPSSAPAKAELTAGGWTTIKKKLEPKLQEIRQRRLEPMRRELARAVYHAHVETLPATEWAAVPYADEVLDMKPFADVIKADASITVTDAHFAGAREQLPELLNRWLREKKQSLVQGLILPSFTDIPTAVNLAGPDDLYLAVAVFVCAKPMSVCGSVFLGSKPMSLCGSTQKADRVAKIQPRDKAVPFIGLDEVLRHIKRHHDYPRFSSYLSPVERMSNDSVMFSERGCVAAVGILRALQRDPRTTRPTDLDKLKAWFQCAHCVRMHSNDLGFVVMDWRRCISHYIECADAEHAAPSWTVYTPTEATQVWFNIVESHNATWVKKSTEWACARCGEHSLKRVDFDAVVHHAKETHNVQLPQEGDDIIWVGNTTRPMSAPVIIAPGRALPPVPKAKARQAAPAQTVRFLVVPGLPPRPVEVWRCVVCRNAQDRRQNRKFNDSSAVKAHVKAVHNIDPQHQVEGTHFCMAS</sequence>
<gene>
    <name evidence="3" type="ORF">EXIGLDRAFT_838785</name>
</gene>
<dbReference type="STRING" id="1314781.A0A165FIK3"/>
<organism evidence="3 4">
    <name type="scientific">Exidia glandulosa HHB12029</name>
    <dbReference type="NCBI Taxonomy" id="1314781"/>
    <lineage>
        <taxon>Eukaryota</taxon>
        <taxon>Fungi</taxon>
        <taxon>Dikarya</taxon>
        <taxon>Basidiomycota</taxon>
        <taxon>Agaricomycotina</taxon>
        <taxon>Agaricomycetes</taxon>
        <taxon>Auriculariales</taxon>
        <taxon>Exidiaceae</taxon>
        <taxon>Exidia</taxon>
    </lineage>
</organism>
<dbReference type="InParanoid" id="A0A165FIK3"/>
<dbReference type="Proteomes" id="UP000077266">
    <property type="component" value="Unassembled WGS sequence"/>
</dbReference>
<dbReference type="AlphaFoldDB" id="A0A165FIK3"/>
<protein>
    <recommendedName>
        <fullName evidence="2">F-box domain-containing protein</fullName>
    </recommendedName>
</protein>
<dbReference type="OrthoDB" id="2322499at2759"/>
<evidence type="ECO:0000259" key="2">
    <source>
        <dbReference type="PROSITE" id="PS50181"/>
    </source>
</evidence>
<evidence type="ECO:0000313" key="4">
    <source>
        <dbReference type="Proteomes" id="UP000077266"/>
    </source>
</evidence>
<dbReference type="EMBL" id="KV426083">
    <property type="protein sequence ID" value="KZV89056.1"/>
    <property type="molecule type" value="Genomic_DNA"/>
</dbReference>
<dbReference type="InterPro" id="IPR001810">
    <property type="entry name" value="F-box_dom"/>
</dbReference>
<dbReference type="PROSITE" id="PS50181">
    <property type="entry name" value="FBOX"/>
    <property type="match status" value="1"/>
</dbReference>
<evidence type="ECO:0000313" key="3">
    <source>
        <dbReference type="EMBL" id="KZV89056.1"/>
    </source>
</evidence>
<reference evidence="3 4" key="1">
    <citation type="journal article" date="2016" name="Mol. Biol. Evol.">
        <title>Comparative Genomics of Early-Diverging Mushroom-Forming Fungi Provides Insights into the Origins of Lignocellulose Decay Capabilities.</title>
        <authorList>
            <person name="Nagy L.G."/>
            <person name="Riley R."/>
            <person name="Tritt A."/>
            <person name="Adam C."/>
            <person name="Daum C."/>
            <person name="Floudas D."/>
            <person name="Sun H."/>
            <person name="Yadav J.S."/>
            <person name="Pangilinan J."/>
            <person name="Larsson K.H."/>
            <person name="Matsuura K."/>
            <person name="Barry K."/>
            <person name="Labutti K."/>
            <person name="Kuo R."/>
            <person name="Ohm R.A."/>
            <person name="Bhattacharya S.S."/>
            <person name="Shirouzu T."/>
            <person name="Yoshinaga Y."/>
            <person name="Martin F.M."/>
            <person name="Grigoriev I.V."/>
            <person name="Hibbett D.S."/>
        </authorList>
    </citation>
    <scope>NUCLEOTIDE SEQUENCE [LARGE SCALE GENOMIC DNA]</scope>
    <source>
        <strain evidence="3 4">HHB12029</strain>
    </source>
</reference>
<keyword evidence="4" id="KW-1185">Reference proteome</keyword>
<accession>A0A165FIK3</accession>
<feature type="compositionally biased region" description="Basic residues" evidence="1">
    <location>
        <begin position="53"/>
        <end position="66"/>
    </location>
</feature>
<feature type="region of interest" description="Disordered" evidence="1">
    <location>
        <begin position="1"/>
        <end position="144"/>
    </location>
</feature>
<feature type="domain" description="F-box" evidence="2">
    <location>
        <begin position="148"/>
        <end position="197"/>
    </location>
</feature>
<proteinExistence type="predicted"/>